<protein>
    <submittedName>
        <fullName evidence="2">Uncharacterized protein</fullName>
    </submittedName>
</protein>
<name>A0AAJ0DJJ7_9PEZI</name>
<comment type="caution">
    <text evidence="2">The sequence shown here is derived from an EMBL/GenBank/DDBJ whole genome shotgun (WGS) entry which is preliminary data.</text>
</comment>
<evidence type="ECO:0000313" key="3">
    <source>
        <dbReference type="Proteomes" id="UP001271007"/>
    </source>
</evidence>
<evidence type="ECO:0000313" key="2">
    <source>
        <dbReference type="EMBL" id="KAK3055312.1"/>
    </source>
</evidence>
<feature type="compositionally biased region" description="Polar residues" evidence="1">
    <location>
        <begin position="487"/>
        <end position="496"/>
    </location>
</feature>
<gene>
    <name evidence="2" type="ORF">LTR09_003865</name>
</gene>
<sequence>MAIDADLARMLADLGPSRRDDVSAPPEVRGNVASNDPREAARIRAEAQARRKELSSAGAGSGDGHAVILSRWNTAATFERDEVTEHLEDRFGGQGHRAELRRRQGSDHDPIDELRHARFGGRRRPGERVPFNPPSRNTRAGNGGPVRGASGFRDLLHPSSHDPAPFDHGRNRPMQRSGNNHARAPSPRAAGTIRFQPDGKRILHTPSNMRALSNSDHRVGLKAAAAMQAITGETPRVARRAAPPVQRSSVVDRYQAASAAKTSSDGPASMMQSMYAPRSLSDQPIATSTPVASTTPIVVTTPATSKGPSSVKAVATSSTAKVASKSSDDPFQAEIYRNQALWYAANPGPGCNDHYTKYKDRAHYLGEARDFLVKEALTLIYRNNERATQVYVETHPERKWMVEAAAKAKEQIENGDSKEELERYCLAHRPHTNFLKFAKNIFSAKPKPEPKLKEEEKKGGACQSPSQSAPPQCATETAVRESREEPTTQPAKTSSVEPAVRASSKEPTPELSPSSSASTGDSFASAEMTPLTPAQATGTLTTTFYDVDGGLLGTHTAVLAVPAQIAMSVTSMARHFDPRGLKQEVDKMAKAVRAVGQQPQVVSRARFTEEGLWEEDLQKTWVVVGAKQGADGLWSGEDVEKSHGSVVGAKLGDDGLWNEDDLIKL</sequence>
<reference evidence="2" key="1">
    <citation type="submission" date="2023-04" db="EMBL/GenBank/DDBJ databases">
        <title>Black Yeasts Isolated from many extreme environments.</title>
        <authorList>
            <person name="Coleine C."/>
            <person name="Stajich J.E."/>
            <person name="Selbmann L."/>
        </authorList>
    </citation>
    <scope>NUCLEOTIDE SEQUENCE</scope>
    <source>
        <strain evidence="2">CCFEE 5312</strain>
    </source>
</reference>
<feature type="compositionally biased region" description="Low complexity" evidence="1">
    <location>
        <begin position="512"/>
        <end position="525"/>
    </location>
</feature>
<keyword evidence="3" id="KW-1185">Reference proteome</keyword>
<feature type="compositionally biased region" description="Polar residues" evidence="1">
    <location>
        <begin position="260"/>
        <end position="271"/>
    </location>
</feature>
<feature type="region of interest" description="Disordered" evidence="1">
    <location>
        <begin position="90"/>
        <end position="200"/>
    </location>
</feature>
<feature type="compositionally biased region" description="Basic and acidic residues" evidence="1">
    <location>
        <begin position="90"/>
        <end position="116"/>
    </location>
</feature>
<feature type="region of interest" description="Disordered" evidence="1">
    <location>
        <begin position="12"/>
        <end position="64"/>
    </location>
</feature>
<feature type="compositionally biased region" description="Basic and acidic residues" evidence="1">
    <location>
        <begin position="154"/>
        <end position="170"/>
    </location>
</feature>
<feature type="compositionally biased region" description="Basic and acidic residues" evidence="1">
    <location>
        <begin position="446"/>
        <end position="459"/>
    </location>
</feature>
<feature type="compositionally biased region" description="Basic and acidic residues" evidence="1">
    <location>
        <begin position="36"/>
        <end position="54"/>
    </location>
</feature>
<evidence type="ECO:0000256" key="1">
    <source>
        <dbReference type="SAM" id="MobiDB-lite"/>
    </source>
</evidence>
<dbReference type="Proteomes" id="UP001271007">
    <property type="component" value="Unassembled WGS sequence"/>
</dbReference>
<accession>A0AAJ0DJJ7</accession>
<dbReference type="AlphaFoldDB" id="A0AAJ0DJJ7"/>
<organism evidence="2 3">
    <name type="scientific">Extremus antarcticus</name>
    <dbReference type="NCBI Taxonomy" id="702011"/>
    <lineage>
        <taxon>Eukaryota</taxon>
        <taxon>Fungi</taxon>
        <taxon>Dikarya</taxon>
        <taxon>Ascomycota</taxon>
        <taxon>Pezizomycotina</taxon>
        <taxon>Dothideomycetes</taxon>
        <taxon>Dothideomycetidae</taxon>
        <taxon>Mycosphaerellales</taxon>
        <taxon>Extremaceae</taxon>
        <taxon>Extremus</taxon>
    </lineage>
</organism>
<dbReference type="EMBL" id="JAWDJX010000009">
    <property type="protein sequence ID" value="KAK3055312.1"/>
    <property type="molecule type" value="Genomic_DNA"/>
</dbReference>
<feature type="region of interest" description="Disordered" evidence="1">
    <location>
        <begin position="235"/>
        <end position="271"/>
    </location>
</feature>
<feature type="region of interest" description="Disordered" evidence="1">
    <location>
        <begin position="445"/>
        <end position="525"/>
    </location>
</feature>
<proteinExistence type="predicted"/>